<keyword evidence="3" id="KW-1185">Reference proteome</keyword>
<comment type="caution">
    <text evidence="2">The sequence shown here is derived from an EMBL/GenBank/DDBJ whole genome shotgun (WGS) entry which is preliminary data.</text>
</comment>
<dbReference type="RefSeq" id="XP_067545727.1">
    <property type="nucleotide sequence ID" value="XM_067689454.1"/>
</dbReference>
<gene>
    <name evidence="2" type="ORF">NEDG_02036</name>
</gene>
<reference evidence="2 3" key="1">
    <citation type="submission" date="2016-02" db="EMBL/GenBank/DDBJ databases">
        <title>Discovery of a natural microsporidian pathogen with a broad tissue tropism in Caenorhabditis elegans.</title>
        <authorList>
            <person name="Luallen R.J."/>
            <person name="Reinke A.W."/>
            <person name="Tong L."/>
            <person name="Botts M.R."/>
            <person name="Felix M.-A."/>
            <person name="Troemel E.R."/>
        </authorList>
    </citation>
    <scope>NUCLEOTIDE SEQUENCE [LARGE SCALE GENOMIC DNA]</scope>
    <source>
        <strain evidence="2 3">JUm2807</strain>
    </source>
</reference>
<dbReference type="VEuPathDB" id="MicrosporidiaDB:NEDG_02036"/>
<proteinExistence type="predicted"/>
<evidence type="ECO:0000313" key="2">
    <source>
        <dbReference type="EMBL" id="OAG32285.1"/>
    </source>
</evidence>
<accession>A0A177EJZ1</accession>
<protein>
    <submittedName>
        <fullName evidence="2">Uncharacterized protein</fullName>
    </submittedName>
</protein>
<dbReference type="SUPFAM" id="SSF57850">
    <property type="entry name" value="RING/U-box"/>
    <property type="match status" value="1"/>
</dbReference>
<dbReference type="Proteomes" id="UP000185944">
    <property type="component" value="Unassembled WGS sequence"/>
</dbReference>
<dbReference type="EMBL" id="LTDL01000006">
    <property type="protein sequence ID" value="OAG32285.1"/>
    <property type="molecule type" value="Genomic_DNA"/>
</dbReference>
<organism evidence="2 3">
    <name type="scientific">Nematocida displodere</name>
    <dbReference type="NCBI Taxonomy" id="1805483"/>
    <lineage>
        <taxon>Eukaryota</taxon>
        <taxon>Fungi</taxon>
        <taxon>Fungi incertae sedis</taxon>
        <taxon>Microsporidia</taxon>
        <taxon>Nematocida</taxon>
    </lineage>
</organism>
<dbReference type="AlphaFoldDB" id="A0A177EJZ1"/>
<evidence type="ECO:0000313" key="3">
    <source>
        <dbReference type="Proteomes" id="UP000185944"/>
    </source>
</evidence>
<feature type="region of interest" description="Disordered" evidence="1">
    <location>
        <begin position="12"/>
        <end position="48"/>
    </location>
</feature>
<name>A0A177EJZ1_9MICR</name>
<dbReference type="GeneID" id="93648386"/>
<evidence type="ECO:0000256" key="1">
    <source>
        <dbReference type="SAM" id="MobiDB-lite"/>
    </source>
</evidence>
<sequence>MSGQLEPAGLKAHLKDCSPGSATPSPEHRLFKPPPSNPNTAMNSHPACSPTKLPKQLRICCALLLPALFSAALGARVSPRLPHIVSPYTEETLQFFSLSGSAYFPNNLETVQVAAQTHILKKQTRTTYIDLQKYSLETVPSQLAQDIEFATLLVSTVDQIVPTRTSPAILGKILRAFGTICADTLELHSMDIVGPNNITNSIQRMVQFFSRYQEPENTAPAPKCILKIKKLNIFGSTVAAINWLLARMDLSLSRIELVLNGEFRLDNLNLLDGFNSAGIDRLEIFGLVRVNSLDCKLFLEGPLPDILLLHSDYILTPTVSNQIIQNMFSKSWAVLCISIQLWEKLMVPTEHPKHFNVKLLRIYVPWYDRTTLVQNIPFSPMGDNLVAGESLMISFFCYQEWITSQNIVRALEWVSKYFRGLKTLSVGDLPTLPQLRVFASTKQFEIITNPSLTSITISGVECSAYQKKKEAILCFSFEAWALYRAGKLGTELAQTHTDLSVLSDLQQSLFLAPGPTHLNEPVCVVCMGMLEDLRETDPNAEVCILDHPEHRLCSGCLDGVCSIRDEDTGEGITFIRCPVCRGEHSLPISKHKIQKNDQGSFGITVARPLGFLTFPCTNIEELLRNV</sequence>